<gene>
    <name evidence="2" type="ORF">GCM10025868_06790</name>
</gene>
<evidence type="ECO:0000256" key="1">
    <source>
        <dbReference type="SAM" id="MobiDB-lite"/>
    </source>
</evidence>
<feature type="compositionally biased region" description="Low complexity" evidence="1">
    <location>
        <begin position="76"/>
        <end position="97"/>
    </location>
</feature>
<comment type="caution">
    <text evidence="2">The sequence shown here is derived from an EMBL/GenBank/DDBJ whole genome shotgun (WGS) entry which is preliminary data.</text>
</comment>
<proteinExistence type="predicted"/>
<keyword evidence="3" id="KW-1185">Reference proteome</keyword>
<dbReference type="InterPro" id="IPR036138">
    <property type="entry name" value="PBP_dimer_sf"/>
</dbReference>
<dbReference type="EMBL" id="BSUZ01000001">
    <property type="protein sequence ID" value="GMA85429.1"/>
    <property type="molecule type" value="Genomic_DNA"/>
</dbReference>
<organism evidence="2 3">
    <name type="scientific">Angustibacter aerolatus</name>
    <dbReference type="NCBI Taxonomy" id="1162965"/>
    <lineage>
        <taxon>Bacteria</taxon>
        <taxon>Bacillati</taxon>
        <taxon>Actinomycetota</taxon>
        <taxon>Actinomycetes</taxon>
        <taxon>Kineosporiales</taxon>
        <taxon>Kineosporiaceae</taxon>
    </lineage>
</organism>
<accession>A0ABQ6JE59</accession>
<sequence length="105" mass="11395">MFLGVCLVLSLFAVRLLRLQGLDASAMAKQALDGRLTTATVPAMRGDVVDRDGAVLATSLVRYDVTVDQKARGEPGRCCARTRSRASGSTSPSASRGRWPRWRRC</sequence>
<protein>
    <recommendedName>
        <fullName evidence="4">Penicillin-binding protein dimerisation domain-containing protein</fullName>
    </recommendedName>
</protein>
<dbReference type="SUPFAM" id="SSF56519">
    <property type="entry name" value="Penicillin binding protein dimerisation domain"/>
    <property type="match status" value="1"/>
</dbReference>
<dbReference type="Gene3D" id="3.90.1310.10">
    <property type="entry name" value="Penicillin-binding protein 2a (Domain 2)"/>
    <property type="match status" value="1"/>
</dbReference>
<evidence type="ECO:0008006" key="4">
    <source>
        <dbReference type="Google" id="ProtNLM"/>
    </source>
</evidence>
<dbReference type="Proteomes" id="UP001157017">
    <property type="component" value="Unassembled WGS sequence"/>
</dbReference>
<name>A0ABQ6JE59_9ACTN</name>
<evidence type="ECO:0000313" key="3">
    <source>
        <dbReference type="Proteomes" id="UP001157017"/>
    </source>
</evidence>
<reference evidence="3" key="1">
    <citation type="journal article" date="2019" name="Int. J. Syst. Evol. Microbiol.">
        <title>The Global Catalogue of Microorganisms (GCM) 10K type strain sequencing project: providing services to taxonomists for standard genome sequencing and annotation.</title>
        <authorList>
            <consortium name="The Broad Institute Genomics Platform"/>
            <consortium name="The Broad Institute Genome Sequencing Center for Infectious Disease"/>
            <person name="Wu L."/>
            <person name="Ma J."/>
        </authorList>
    </citation>
    <scope>NUCLEOTIDE SEQUENCE [LARGE SCALE GENOMIC DNA]</scope>
    <source>
        <strain evidence="3">NBRC 108730</strain>
    </source>
</reference>
<feature type="region of interest" description="Disordered" evidence="1">
    <location>
        <begin position="75"/>
        <end position="105"/>
    </location>
</feature>
<evidence type="ECO:0000313" key="2">
    <source>
        <dbReference type="EMBL" id="GMA85429.1"/>
    </source>
</evidence>